<reference evidence="1" key="2">
    <citation type="journal article" date="2015" name="Fish Shellfish Immunol.">
        <title>Early steps in the European eel (Anguilla anguilla)-Vibrio vulnificus interaction in the gills: Role of the RtxA13 toxin.</title>
        <authorList>
            <person name="Callol A."/>
            <person name="Pajuelo D."/>
            <person name="Ebbesson L."/>
            <person name="Teles M."/>
            <person name="MacKenzie S."/>
            <person name="Amaro C."/>
        </authorList>
    </citation>
    <scope>NUCLEOTIDE SEQUENCE</scope>
</reference>
<sequence length="24" mass="2551">MGRTRLIPTPVTLLAVSLNLSALN</sequence>
<organism evidence="1">
    <name type="scientific">Anguilla anguilla</name>
    <name type="common">European freshwater eel</name>
    <name type="synonym">Muraena anguilla</name>
    <dbReference type="NCBI Taxonomy" id="7936"/>
    <lineage>
        <taxon>Eukaryota</taxon>
        <taxon>Metazoa</taxon>
        <taxon>Chordata</taxon>
        <taxon>Craniata</taxon>
        <taxon>Vertebrata</taxon>
        <taxon>Euteleostomi</taxon>
        <taxon>Actinopterygii</taxon>
        <taxon>Neopterygii</taxon>
        <taxon>Teleostei</taxon>
        <taxon>Anguilliformes</taxon>
        <taxon>Anguillidae</taxon>
        <taxon>Anguilla</taxon>
    </lineage>
</organism>
<reference evidence="1" key="1">
    <citation type="submission" date="2014-11" db="EMBL/GenBank/DDBJ databases">
        <authorList>
            <person name="Amaro Gonzalez C."/>
        </authorList>
    </citation>
    <scope>NUCLEOTIDE SEQUENCE</scope>
</reference>
<accession>A0A0E9S695</accession>
<dbReference type="EMBL" id="GBXM01071643">
    <property type="protein sequence ID" value="JAH36934.1"/>
    <property type="molecule type" value="Transcribed_RNA"/>
</dbReference>
<dbReference type="AlphaFoldDB" id="A0A0E9S695"/>
<proteinExistence type="predicted"/>
<evidence type="ECO:0000313" key="1">
    <source>
        <dbReference type="EMBL" id="JAH36934.1"/>
    </source>
</evidence>
<name>A0A0E9S695_ANGAN</name>
<protein>
    <submittedName>
        <fullName evidence="1">Uncharacterized protein</fullName>
    </submittedName>
</protein>